<name>A0A1J5SIE3_9ZZZZ</name>
<gene>
    <name evidence="1" type="ORF">GALL_140980</name>
</gene>
<proteinExistence type="predicted"/>
<dbReference type="EMBL" id="MLJW01000062">
    <property type="protein sequence ID" value="OIR03917.1"/>
    <property type="molecule type" value="Genomic_DNA"/>
</dbReference>
<protein>
    <submittedName>
        <fullName evidence="1">Uncharacterized protein</fullName>
    </submittedName>
</protein>
<reference evidence="1" key="1">
    <citation type="submission" date="2016-10" db="EMBL/GenBank/DDBJ databases">
        <title>Sequence of Gallionella enrichment culture.</title>
        <authorList>
            <person name="Poehlein A."/>
            <person name="Muehling M."/>
            <person name="Daniel R."/>
        </authorList>
    </citation>
    <scope>NUCLEOTIDE SEQUENCE</scope>
</reference>
<evidence type="ECO:0000313" key="1">
    <source>
        <dbReference type="EMBL" id="OIR03917.1"/>
    </source>
</evidence>
<sequence length="131" mass="14965">MNPIPDFTENEQQQIGQILFERYQRLVPWELAEAELQLDPGSEQTTICPTLYWTQRGAEFVVCKLGESRFRCQFFYSAQEQFGTGRDLYDDLSECVVTLLQVQADHERTRAGAHGIGKGADEEEYLGPTVI</sequence>
<accession>A0A1J5SIE3</accession>
<organism evidence="1">
    <name type="scientific">mine drainage metagenome</name>
    <dbReference type="NCBI Taxonomy" id="410659"/>
    <lineage>
        <taxon>unclassified sequences</taxon>
        <taxon>metagenomes</taxon>
        <taxon>ecological metagenomes</taxon>
    </lineage>
</organism>
<comment type="caution">
    <text evidence="1">The sequence shown here is derived from an EMBL/GenBank/DDBJ whole genome shotgun (WGS) entry which is preliminary data.</text>
</comment>
<dbReference type="AlphaFoldDB" id="A0A1J5SIE3"/>